<evidence type="ECO:0000256" key="1">
    <source>
        <dbReference type="ARBA" id="ARBA00022460"/>
    </source>
</evidence>
<dbReference type="Proteomes" id="UP000292052">
    <property type="component" value="Unassembled WGS sequence"/>
</dbReference>
<dbReference type="PANTHER" id="PTHR10380:SF241">
    <property type="entry name" value="CUTICULAR PROTEIN 47EG-RELATED"/>
    <property type="match status" value="1"/>
</dbReference>
<accession>A0A482VXK2</accession>
<keyword evidence="5" id="KW-1185">Reference proteome</keyword>
<dbReference type="PROSITE" id="PS51155">
    <property type="entry name" value="CHIT_BIND_RR_2"/>
    <property type="match status" value="1"/>
</dbReference>
<dbReference type="OrthoDB" id="6372059at2759"/>
<dbReference type="GO" id="GO:0062129">
    <property type="term" value="C:chitin-based extracellular matrix"/>
    <property type="evidence" value="ECO:0007669"/>
    <property type="project" value="TreeGrafter"/>
</dbReference>
<dbReference type="GO" id="GO:0008010">
    <property type="term" value="F:structural constituent of chitin-based larval cuticle"/>
    <property type="evidence" value="ECO:0007669"/>
    <property type="project" value="TreeGrafter"/>
</dbReference>
<organism evidence="4 5">
    <name type="scientific">Asbolus verrucosus</name>
    <name type="common">Desert ironclad beetle</name>
    <dbReference type="NCBI Taxonomy" id="1661398"/>
    <lineage>
        <taxon>Eukaryota</taxon>
        <taxon>Metazoa</taxon>
        <taxon>Ecdysozoa</taxon>
        <taxon>Arthropoda</taxon>
        <taxon>Hexapoda</taxon>
        <taxon>Insecta</taxon>
        <taxon>Pterygota</taxon>
        <taxon>Neoptera</taxon>
        <taxon>Endopterygota</taxon>
        <taxon>Coleoptera</taxon>
        <taxon>Polyphaga</taxon>
        <taxon>Cucujiformia</taxon>
        <taxon>Tenebrionidae</taxon>
        <taxon>Pimeliinae</taxon>
        <taxon>Asbolus</taxon>
    </lineage>
</organism>
<dbReference type="AlphaFoldDB" id="A0A482VXK2"/>
<reference evidence="4 5" key="1">
    <citation type="submission" date="2017-03" db="EMBL/GenBank/DDBJ databases">
        <title>Genome of the blue death feigning beetle - Asbolus verrucosus.</title>
        <authorList>
            <person name="Rider S.D."/>
        </authorList>
    </citation>
    <scope>NUCLEOTIDE SEQUENCE [LARGE SCALE GENOMIC DNA]</scope>
    <source>
        <strain evidence="4">Butters</strain>
        <tissue evidence="4">Head and leg muscle</tissue>
    </source>
</reference>
<dbReference type="EMBL" id="QDEB01053597">
    <property type="protein sequence ID" value="RZC37333.1"/>
    <property type="molecule type" value="Genomic_DNA"/>
</dbReference>
<dbReference type="InterPro" id="IPR000618">
    <property type="entry name" value="Insect_cuticle"/>
</dbReference>
<keyword evidence="3" id="KW-0812">Transmembrane</keyword>
<evidence type="ECO:0000313" key="4">
    <source>
        <dbReference type="EMBL" id="RZC37333.1"/>
    </source>
</evidence>
<dbReference type="PROSITE" id="PS00233">
    <property type="entry name" value="CHIT_BIND_RR_1"/>
    <property type="match status" value="1"/>
</dbReference>
<dbReference type="PANTHER" id="PTHR10380">
    <property type="entry name" value="CUTICLE PROTEIN"/>
    <property type="match status" value="1"/>
</dbReference>
<name>A0A482VXK2_ASBVE</name>
<dbReference type="STRING" id="1661398.A0A482VXK2"/>
<protein>
    <submittedName>
        <fullName evidence="4">Chitin bind 4 domain containing protein</fullName>
    </submittedName>
</protein>
<keyword evidence="3" id="KW-1133">Transmembrane helix</keyword>
<gene>
    <name evidence="4" type="ORF">BDFB_009235</name>
</gene>
<comment type="caution">
    <text evidence="4">The sequence shown here is derived from an EMBL/GenBank/DDBJ whole genome shotgun (WGS) entry which is preliminary data.</text>
</comment>
<evidence type="ECO:0000256" key="2">
    <source>
        <dbReference type="PROSITE-ProRule" id="PRU00497"/>
    </source>
</evidence>
<keyword evidence="3" id="KW-0472">Membrane</keyword>
<proteinExistence type="predicted"/>
<feature type="transmembrane region" description="Helical" evidence="3">
    <location>
        <begin position="12"/>
        <end position="29"/>
    </location>
</feature>
<dbReference type="InterPro" id="IPR031311">
    <property type="entry name" value="CHIT_BIND_RR_consensus"/>
</dbReference>
<dbReference type="PRINTS" id="PR00947">
    <property type="entry name" value="CUTICLE"/>
</dbReference>
<dbReference type="InterPro" id="IPR050468">
    <property type="entry name" value="Cuticle_Struct_Prot"/>
</dbReference>
<evidence type="ECO:0000313" key="5">
    <source>
        <dbReference type="Proteomes" id="UP000292052"/>
    </source>
</evidence>
<dbReference type="Pfam" id="PF00379">
    <property type="entry name" value="Chitin_bind_4"/>
    <property type="match status" value="1"/>
</dbReference>
<evidence type="ECO:0000256" key="3">
    <source>
        <dbReference type="SAM" id="Phobius"/>
    </source>
</evidence>
<keyword evidence="1 2" id="KW-0193">Cuticle</keyword>
<sequence>MKVVNDHLKLFLQIVFVAVFITIISRCAFTNIQFPIVRQTKEVNLDGSYNYAYETGNAIYAEEQGFLKNSRASNAHGQFQYQSPEGVTIRLAYVADEHGFHPQGEHLPTPPPVPAMIQRALEYLSQLKTQ</sequence>